<proteinExistence type="predicted"/>
<dbReference type="EMBL" id="JQ031551">
    <property type="protein sequence ID" value="AEY78117.1"/>
    <property type="molecule type" value="Genomic_DNA"/>
</dbReference>
<reference evidence="2" key="1">
    <citation type="submission" date="2011-11" db="EMBL/GenBank/DDBJ databases">
        <authorList>
            <person name="Summers A.O."/>
            <person name="Wireman J."/>
            <person name="Williams L.E."/>
        </authorList>
    </citation>
    <scope>NUCLEOTIDE SEQUENCE</scope>
    <source>
        <strain evidence="2">ES657</strain>
        <plasmid evidence="2">pES657-44</plasmid>
    </source>
</reference>
<evidence type="ECO:0000256" key="1">
    <source>
        <dbReference type="SAM" id="MobiDB-lite"/>
    </source>
</evidence>
<sequence>MSTTISDRKAYRDSFSSAKGVHEWKDSKAKSELSCLLQEVVNVIR</sequence>
<feature type="compositionally biased region" description="Basic and acidic residues" evidence="1">
    <location>
        <begin position="1"/>
        <end position="12"/>
    </location>
</feature>
<keyword evidence="2" id="KW-0614">Plasmid</keyword>
<feature type="region of interest" description="Disordered" evidence="1">
    <location>
        <begin position="1"/>
        <end position="21"/>
    </location>
</feature>
<geneLocation type="plasmid" evidence="2">
    <name>pES657-44</name>
</geneLocation>
<accession>H2ERV0</accession>
<organism evidence="2">
    <name type="scientific">Aliivibrio fischeri</name>
    <name type="common">Vibrio fischeri</name>
    <dbReference type="NCBI Taxonomy" id="668"/>
    <lineage>
        <taxon>Bacteria</taxon>
        <taxon>Pseudomonadati</taxon>
        <taxon>Pseudomonadota</taxon>
        <taxon>Gammaproteobacteria</taxon>
        <taxon>Vibrionales</taxon>
        <taxon>Vibrionaceae</taxon>
        <taxon>Aliivibrio</taxon>
    </lineage>
</organism>
<dbReference type="AlphaFoldDB" id="H2ERV0"/>
<evidence type="ECO:0000313" key="2">
    <source>
        <dbReference type="EMBL" id="AEY78117.1"/>
    </source>
</evidence>
<name>H2ERV0_ALIFS</name>
<protein>
    <submittedName>
        <fullName evidence="2">Uncharacterized protein</fullName>
    </submittedName>
</protein>